<dbReference type="AlphaFoldDB" id="A0A8J8MS45"/>
<dbReference type="PANTHER" id="PTHR43820">
    <property type="entry name" value="HIGH-AFFINITY BRANCHED-CHAIN AMINO ACID TRANSPORT ATP-BINDING PROTEIN LIVF"/>
    <property type="match status" value="1"/>
</dbReference>
<evidence type="ECO:0000256" key="5">
    <source>
        <dbReference type="ARBA" id="ARBA00022970"/>
    </source>
</evidence>
<dbReference type="GO" id="GO:0005524">
    <property type="term" value="F:ATP binding"/>
    <property type="evidence" value="ECO:0007669"/>
    <property type="project" value="UniProtKB-KW"/>
</dbReference>
<keyword evidence="5" id="KW-0029">Amino-acid transport</keyword>
<evidence type="ECO:0000259" key="6">
    <source>
        <dbReference type="PROSITE" id="PS50893"/>
    </source>
</evidence>
<gene>
    <name evidence="7" type="ORF">GR316_02755</name>
</gene>
<evidence type="ECO:0000256" key="2">
    <source>
        <dbReference type="ARBA" id="ARBA00022448"/>
    </source>
</evidence>
<dbReference type="PROSITE" id="PS50893">
    <property type="entry name" value="ABC_TRANSPORTER_2"/>
    <property type="match status" value="1"/>
</dbReference>
<dbReference type="KEGG" id="fap:GR316_02755"/>
<dbReference type="InterPro" id="IPR003439">
    <property type="entry name" value="ABC_transporter-like_ATP-bd"/>
</dbReference>
<dbReference type="InterPro" id="IPR017871">
    <property type="entry name" value="ABC_transporter-like_CS"/>
</dbReference>
<dbReference type="InterPro" id="IPR052156">
    <property type="entry name" value="BCAA_Transport_ATP-bd_LivF"/>
</dbReference>
<keyword evidence="8" id="KW-1185">Reference proteome</keyword>
<evidence type="ECO:0000256" key="1">
    <source>
        <dbReference type="ARBA" id="ARBA00005417"/>
    </source>
</evidence>
<dbReference type="GO" id="GO:0016887">
    <property type="term" value="F:ATP hydrolysis activity"/>
    <property type="evidence" value="ECO:0007669"/>
    <property type="project" value="InterPro"/>
</dbReference>
<evidence type="ECO:0000256" key="3">
    <source>
        <dbReference type="ARBA" id="ARBA00022741"/>
    </source>
</evidence>
<evidence type="ECO:0000313" key="8">
    <source>
        <dbReference type="Proteomes" id="UP000679284"/>
    </source>
</evidence>
<dbReference type="Gene3D" id="3.40.50.300">
    <property type="entry name" value="P-loop containing nucleotide triphosphate hydrolases"/>
    <property type="match status" value="1"/>
</dbReference>
<dbReference type="SMART" id="SM00382">
    <property type="entry name" value="AAA"/>
    <property type="match status" value="1"/>
</dbReference>
<comment type="similarity">
    <text evidence="1">Belongs to the ABC transporter superfamily.</text>
</comment>
<dbReference type="RefSeq" id="WP_211784534.1">
    <property type="nucleotide sequence ID" value="NZ_CP047289.1"/>
</dbReference>
<dbReference type="GO" id="GO:0015807">
    <property type="term" value="P:L-amino acid transport"/>
    <property type="evidence" value="ECO:0007669"/>
    <property type="project" value="TreeGrafter"/>
</dbReference>
<dbReference type="GO" id="GO:0015658">
    <property type="term" value="F:branched-chain amino acid transmembrane transporter activity"/>
    <property type="evidence" value="ECO:0007669"/>
    <property type="project" value="TreeGrafter"/>
</dbReference>
<dbReference type="PANTHER" id="PTHR43820:SF7">
    <property type="entry name" value="BRANCHED-CHAIN AMINO ACID TRANSPORT ATP-BINDING PROTEIN LIVF-RELATED"/>
    <property type="match status" value="1"/>
</dbReference>
<evidence type="ECO:0000313" key="7">
    <source>
        <dbReference type="EMBL" id="QUS35288.1"/>
    </source>
</evidence>
<keyword evidence="2" id="KW-0813">Transport</keyword>
<dbReference type="PROSITE" id="PS00211">
    <property type="entry name" value="ABC_TRANSPORTER_1"/>
    <property type="match status" value="1"/>
</dbReference>
<dbReference type="InterPro" id="IPR003593">
    <property type="entry name" value="AAA+_ATPase"/>
</dbReference>
<name>A0A8J8MS45_9RHOB</name>
<proteinExistence type="inferred from homology"/>
<feature type="domain" description="ABC transporter" evidence="6">
    <location>
        <begin position="4"/>
        <end position="234"/>
    </location>
</feature>
<dbReference type="EMBL" id="CP047289">
    <property type="protein sequence ID" value="QUS35288.1"/>
    <property type="molecule type" value="Genomic_DNA"/>
</dbReference>
<dbReference type="Proteomes" id="UP000679284">
    <property type="component" value="Chromosome"/>
</dbReference>
<keyword evidence="4 7" id="KW-0067">ATP-binding</keyword>
<dbReference type="InterPro" id="IPR027417">
    <property type="entry name" value="P-loop_NTPase"/>
</dbReference>
<sequence length="236" mass="24942">MTQLHLQNLCAGYGGANIVSDITLSVASGEIVTLVGPNGAGKSTLLKSLAGVARVTQGHLTVDDTDLIPLSPFERATRGVAFMPQDRNVFRTLTVAENLETSAWGYDDIPARKEEVIALLPTLRNYLNKTAGGLSGGQRQMAALGMTLMSRPTILLVDEPTAGLSPNLVGEMLDVLQTLTRRAGLGILIVEQNARAALARADRAVVLVDGRLRRAGPASELAAEPDFGALFFGDHA</sequence>
<dbReference type="SUPFAM" id="SSF52540">
    <property type="entry name" value="P-loop containing nucleoside triphosphate hydrolases"/>
    <property type="match status" value="1"/>
</dbReference>
<accession>A0A8J8MS45</accession>
<dbReference type="Pfam" id="PF00005">
    <property type="entry name" value="ABC_tran"/>
    <property type="match status" value="1"/>
</dbReference>
<organism evidence="7 8">
    <name type="scientific">Falsirhodobacter algicola</name>
    <dbReference type="NCBI Taxonomy" id="2692330"/>
    <lineage>
        <taxon>Bacteria</taxon>
        <taxon>Pseudomonadati</taxon>
        <taxon>Pseudomonadota</taxon>
        <taxon>Alphaproteobacteria</taxon>
        <taxon>Rhodobacterales</taxon>
        <taxon>Paracoccaceae</taxon>
        <taxon>Falsirhodobacter</taxon>
    </lineage>
</organism>
<reference evidence="7" key="1">
    <citation type="submission" date="2020-01" db="EMBL/GenBank/DDBJ databases">
        <authorList>
            <person name="Yang Y."/>
            <person name="Kwon Y.M."/>
        </authorList>
    </citation>
    <scope>NUCLEOTIDE SEQUENCE</scope>
    <source>
        <strain evidence="7">PG104</strain>
    </source>
</reference>
<evidence type="ECO:0000256" key="4">
    <source>
        <dbReference type="ARBA" id="ARBA00022840"/>
    </source>
</evidence>
<protein>
    <submittedName>
        <fullName evidence="7">ATP-binding cassette domain-containing protein</fullName>
    </submittedName>
</protein>
<keyword evidence="3" id="KW-0547">Nucleotide-binding</keyword>